<gene>
    <name evidence="7" type="ORF">ACFQRF_11450</name>
</gene>
<dbReference type="InterPro" id="IPR051423">
    <property type="entry name" value="CD225/Dispanin"/>
</dbReference>
<dbReference type="PANTHER" id="PTHR14948:SF25">
    <property type="entry name" value="DUF4190 DOMAIN-CONTAINING PROTEIN"/>
    <property type="match status" value="1"/>
</dbReference>
<accession>A0ABW2KGB2</accession>
<evidence type="ECO:0000256" key="3">
    <source>
        <dbReference type="ARBA" id="ARBA00022989"/>
    </source>
</evidence>
<keyword evidence="2 6" id="KW-0812">Transmembrane</keyword>
<keyword evidence="3 6" id="KW-1133">Transmembrane helix</keyword>
<dbReference type="Proteomes" id="UP001596540">
    <property type="component" value="Unassembled WGS sequence"/>
</dbReference>
<feature type="region of interest" description="Disordered" evidence="5">
    <location>
        <begin position="1"/>
        <end position="35"/>
    </location>
</feature>
<evidence type="ECO:0000256" key="2">
    <source>
        <dbReference type="ARBA" id="ARBA00022692"/>
    </source>
</evidence>
<evidence type="ECO:0000256" key="1">
    <source>
        <dbReference type="ARBA" id="ARBA00004370"/>
    </source>
</evidence>
<dbReference type="RefSeq" id="WP_379871022.1">
    <property type="nucleotide sequence ID" value="NZ_JBHTBH010000005.1"/>
</dbReference>
<dbReference type="PANTHER" id="PTHR14948">
    <property type="entry name" value="NG5"/>
    <property type="match status" value="1"/>
</dbReference>
<reference evidence="8" key="1">
    <citation type="journal article" date="2019" name="Int. J. Syst. Evol. Microbiol.">
        <title>The Global Catalogue of Microorganisms (GCM) 10K type strain sequencing project: providing services to taxonomists for standard genome sequencing and annotation.</title>
        <authorList>
            <consortium name="The Broad Institute Genomics Platform"/>
            <consortium name="The Broad Institute Genome Sequencing Center for Infectious Disease"/>
            <person name="Wu L."/>
            <person name="Ma J."/>
        </authorList>
    </citation>
    <scope>NUCLEOTIDE SEQUENCE [LARGE SCALE GENOMIC DNA]</scope>
    <source>
        <strain evidence="8">CGMCC 4.7382</strain>
    </source>
</reference>
<proteinExistence type="predicted"/>
<comment type="subcellular location">
    <subcellularLocation>
        <location evidence="1">Membrane</location>
    </subcellularLocation>
</comment>
<feature type="transmembrane region" description="Helical" evidence="6">
    <location>
        <begin position="89"/>
        <end position="117"/>
    </location>
</feature>
<evidence type="ECO:0000313" key="7">
    <source>
        <dbReference type="EMBL" id="MFC7328359.1"/>
    </source>
</evidence>
<organism evidence="7 8">
    <name type="scientific">Marinactinospora rubrisoli</name>
    <dbReference type="NCBI Taxonomy" id="2715399"/>
    <lineage>
        <taxon>Bacteria</taxon>
        <taxon>Bacillati</taxon>
        <taxon>Actinomycetota</taxon>
        <taxon>Actinomycetes</taxon>
        <taxon>Streptosporangiales</taxon>
        <taxon>Nocardiopsidaceae</taxon>
        <taxon>Marinactinospora</taxon>
    </lineage>
</organism>
<evidence type="ECO:0000313" key="8">
    <source>
        <dbReference type="Proteomes" id="UP001596540"/>
    </source>
</evidence>
<comment type="caution">
    <text evidence="7">The sequence shown here is derived from an EMBL/GenBank/DDBJ whole genome shotgun (WGS) entry which is preliminary data.</text>
</comment>
<feature type="transmembrane region" description="Helical" evidence="6">
    <location>
        <begin position="48"/>
        <end position="68"/>
    </location>
</feature>
<keyword evidence="4 6" id="KW-0472">Membrane</keyword>
<name>A0ABW2KGB2_9ACTN</name>
<keyword evidence="8" id="KW-1185">Reference proteome</keyword>
<evidence type="ECO:0000256" key="6">
    <source>
        <dbReference type="SAM" id="Phobius"/>
    </source>
</evidence>
<dbReference type="InterPro" id="IPR007593">
    <property type="entry name" value="CD225/Dispanin_fam"/>
</dbReference>
<evidence type="ECO:0000256" key="5">
    <source>
        <dbReference type="SAM" id="MobiDB-lite"/>
    </source>
</evidence>
<evidence type="ECO:0000256" key="4">
    <source>
        <dbReference type="ARBA" id="ARBA00023136"/>
    </source>
</evidence>
<feature type="compositionally biased region" description="Pro residues" evidence="5">
    <location>
        <begin position="15"/>
        <end position="28"/>
    </location>
</feature>
<protein>
    <submittedName>
        <fullName evidence="7">CD225/dispanin family protein</fullName>
    </submittedName>
</protein>
<sequence>MSYGPPSGPQNPGGYGPPPGGYGPPQPGGYPGGGAPAEQPKNYLWQNILGIFGCTVIGIIGLIFALQVGSKWSIGDYAGAEDAASKAKIFGIISLIAFILQIVFWVIYIIFVVIMAASATTYSTTY</sequence>
<dbReference type="EMBL" id="JBHTBH010000005">
    <property type="protein sequence ID" value="MFC7328359.1"/>
    <property type="molecule type" value="Genomic_DNA"/>
</dbReference>
<dbReference type="Pfam" id="PF04505">
    <property type="entry name" value="CD225"/>
    <property type="match status" value="1"/>
</dbReference>